<proteinExistence type="predicted"/>
<organism evidence="1 2">
    <name type="scientific">Chondromyces apiculatus DSM 436</name>
    <dbReference type="NCBI Taxonomy" id="1192034"/>
    <lineage>
        <taxon>Bacteria</taxon>
        <taxon>Pseudomonadati</taxon>
        <taxon>Myxococcota</taxon>
        <taxon>Polyangia</taxon>
        <taxon>Polyangiales</taxon>
        <taxon>Polyangiaceae</taxon>
        <taxon>Chondromyces</taxon>
    </lineage>
</organism>
<comment type="caution">
    <text evidence="1">The sequence shown here is derived from an EMBL/GenBank/DDBJ whole genome shotgun (WGS) entry which is preliminary data.</text>
</comment>
<evidence type="ECO:0000313" key="1">
    <source>
        <dbReference type="EMBL" id="EYF06388.1"/>
    </source>
</evidence>
<reference evidence="1 2" key="1">
    <citation type="submission" date="2013-05" db="EMBL/GenBank/DDBJ databases">
        <title>Genome assembly of Chondromyces apiculatus DSM 436.</title>
        <authorList>
            <person name="Sharma G."/>
            <person name="Khatri I."/>
            <person name="Kaur C."/>
            <person name="Mayilraj S."/>
            <person name="Subramanian S."/>
        </authorList>
    </citation>
    <scope>NUCLEOTIDE SEQUENCE [LARGE SCALE GENOMIC DNA]</scope>
    <source>
        <strain evidence="1 2">DSM 436</strain>
    </source>
</reference>
<keyword evidence="2" id="KW-1185">Reference proteome</keyword>
<accession>A0A017TAS7</accession>
<dbReference type="Proteomes" id="UP000019678">
    <property type="component" value="Unassembled WGS sequence"/>
</dbReference>
<evidence type="ECO:0000313" key="2">
    <source>
        <dbReference type="Proteomes" id="UP000019678"/>
    </source>
</evidence>
<dbReference type="EMBL" id="ASRX01000016">
    <property type="protein sequence ID" value="EYF06388.1"/>
    <property type="molecule type" value="Genomic_DNA"/>
</dbReference>
<protein>
    <submittedName>
        <fullName evidence="1">Uncharacterized protein</fullName>
    </submittedName>
</protein>
<name>A0A017TAS7_9BACT</name>
<dbReference type="AlphaFoldDB" id="A0A017TAS7"/>
<gene>
    <name evidence="1" type="ORF">CAP_1918</name>
</gene>
<sequence>MHNEHCGSIAMTSAQPPLHQVLPVRRFELGQVGPELLQESLA</sequence>